<reference evidence="3 4" key="1">
    <citation type="submission" date="2020-05" db="EMBL/GenBank/DDBJ databases">
        <title>FDA dAtabase for Regulatory Grade micrObial Sequences (FDA-ARGOS): Supporting development and validation of Infectious Disease Dx tests.</title>
        <authorList>
            <person name="Sproer C."/>
            <person name="Gronow S."/>
            <person name="Severitt S."/>
            <person name="Schroder I."/>
            <person name="Tallon L."/>
            <person name="Sadzewicz L."/>
            <person name="Zhao X."/>
            <person name="Vavikolanu K."/>
            <person name="Mehta A."/>
            <person name="Aluvathingal J."/>
            <person name="Nadendla S."/>
            <person name="Myers T."/>
            <person name="Yan Y."/>
            <person name="Sichtig H."/>
        </authorList>
    </citation>
    <scope>NUCLEOTIDE SEQUENCE [LARGE SCALE GENOMIC DNA]</scope>
    <source>
        <strain evidence="3 4">FDAARGOS_787</strain>
    </source>
</reference>
<dbReference type="PANTHER" id="PTHR42928">
    <property type="entry name" value="TRICARBOXYLATE-BINDING PROTEIN"/>
    <property type="match status" value="1"/>
</dbReference>
<evidence type="ECO:0000256" key="2">
    <source>
        <dbReference type="SAM" id="SignalP"/>
    </source>
</evidence>
<dbReference type="CDD" id="cd13578">
    <property type="entry name" value="PBP2_Bug27"/>
    <property type="match status" value="1"/>
</dbReference>
<evidence type="ECO:0000313" key="3">
    <source>
        <dbReference type="EMBL" id="QKQ45978.1"/>
    </source>
</evidence>
<evidence type="ECO:0000313" key="4">
    <source>
        <dbReference type="Proteomes" id="UP000509782"/>
    </source>
</evidence>
<dbReference type="Gene3D" id="3.40.190.10">
    <property type="entry name" value="Periplasmic binding protein-like II"/>
    <property type="match status" value="1"/>
</dbReference>
<dbReference type="EMBL" id="CP054569">
    <property type="protein sequence ID" value="QKQ45978.1"/>
    <property type="molecule type" value="Genomic_DNA"/>
</dbReference>
<dbReference type="PANTHER" id="PTHR42928:SF5">
    <property type="entry name" value="BLR1237 PROTEIN"/>
    <property type="match status" value="1"/>
</dbReference>
<protein>
    <submittedName>
        <fullName evidence="3">Tripartite tricarboxylate transporter substrate binding protein</fullName>
    </submittedName>
</protein>
<name>A0A6N0JGT5_ACHDE</name>
<keyword evidence="2" id="KW-0732">Signal</keyword>
<dbReference type="PIRSF" id="PIRSF017082">
    <property type="entry name" value="YflP"/>
    <property type="match status" value="1"/>
</dbReference>
<sequence>MRMKILRTALIAFTSLMLAPVSSFAQAYPSKPITIVVPFPAGGTLDNLARTLSQKLGDNLKQSVIVDNKPGGGTVIGTERVARAQPDGYVLGMVANSFAINPSLHTDLRYDTEKDFAPVSYLAYTPHILVANPDVPVKTLQDVIARAKAQPGKVTFGSFGSGTSSHIAIEMLKKQADIDVLHIPYKGQAAALTDLLGGHVDMMFANVPDVLPHIASGKLRAIAVVNDQRLNTAPDVPTFKEAGLDGFKSNSWYGLVAPAGTPDEVVKKLSVEFTRILALPDVRAQLAEQGLVPLGTTPEEFSRHIKAEIANASEMVKKSGATAQ</sequence>
<dbReference type="Pfam" id="PF03401">
    <property type="entry name" value="TctC"/>
    <property type="match status" value="1"/>
</dbReference>
<proteinExistence type="inferred from homology"/>
<dbReference type="AlphaFoldDB" id="A0A6N0JGT5"/>
<dbReference type="Gene3D" id="3.40.190.150">
    <property type="entry name" value="Bordetella uptake gene, domain 1"/>
    <property type="match status" value="1"/>
</dbReference>
<evidence type="ECO:0000256" key="1">
    <source>
        <dbReference type="ARBA" id="ARBA00006987"/>
    </source>
</evidence>
<accession>A0A6N0JGT5</accession>
<dbReference type="Proteomes" id="UP000509782">
    <property type="component" value="Chromosome"/>
</dbReference>
<feature type="signal peptide" evidence="2">
    <location>
        <begin position="1"/>
        <end position="27"/>
    </location>
</feature>
<gene>
    <name evidence="3" type="ORF">FOC81_04420</name>
</gene>
<dbReference type="SUPFAM" id="SSF53850">
    <property type="entry name" value="Periplasmic binding protein-like II"/>
    <property type="match status" value="1"/>
</dbReference>
<organism evidence="3 4">
    <name type="scientific">Achromobacter denitrificans</name>
    <name type="common">Alcaligenes denitrificans</name>
    <dbReference type="NCBI Taxonomy" id="32002"/>
    <lineage>
        <taxon>Bacteria</taxon>
        <taxon>Pseudomonadati</taxon>
        <taxon>Pseudomonadota</taxon>
        <taxon>Betaproteobacteria</taxon>
        <taxon>Burkholderiales</taxon>
        <taxon>Alcaligenaceae</taxon>
        <taxon>Achromobacter</taxon>
    </lineage>
</organism>
<comment type="similarity">
    <text evidence="1">Belongs to the UPF0065 (bug) family.</text>
</comment>
<dbReference type="InterPro" id="IPR005064">
    <property type="entry name" value="BUG"/>
</dbReference>
<dbReference type="InterPro" id="IPR042100">
    <property type="entry name" value="Bug_dom1"/>
</dbReference>
<feature type="chain" id="PRO_5027124256" evidence="2">
    <location>
        <begin position="28"/>
        <end position="324"/>
    </location>
</feature>